<gene>
    <name evidence="1" type="primary">WBGene00278255</name>
</gene>
<dbReference type="GO" id="GO:0016747">
    <property type="term" value="F:acyltransferase activity, transferring groups other than amino-acyl groups"/>
    <property type="evidence" value="ECO:0007669"/>
    <property type="project" value="InterPro"/>
</dbReference>
<dbReference type="GO" id="GO:0016020">
    <property type="term" value="C:membrane"/>
    <property type="evidence" value="ECO:0000318"/>
    <property type="project" value="GO_Central"/>
</dbReference>
<keyword evidence="2" id="KW-1185">Reference proteome</keyword>
<dbReference type="Proteomes" id="UP000005239">
    <property type="component" value="Unassembled WGS sequence"/>
</dbReference>
<organism evidence="1 2">
    <name type="scientific">Pristionchus pacificus</name>
    <name type="common">Parasitic nematode worm</name>
    <dbReference type="NCBI Taxonomy" id="54126"/>
    <lineage>
        <taxon>Eukaryota</taxon>
        <taxon>Metazoa</taxon>
        <taxon>Ecdysozoa</taxon>
        <taxon>Nematoda</taxon>
        <taxon>Chromadorea</taxon>
        <taxon>Rhabditida</taxon>
        <taxon>Rhabditina</taxon>
        <taxon>Diplogasteromorpha</taxon>
        <taxon>Diplogasteroidea</taxon>
        <taxon>Neodiplogasteridae</taxon>
        <taxon>Pristionchus</taxon>
    </lineage>
</organism>
<protein>
    <submittedName>
        <fullName evidence="1">Acyltransferase</fullName>
    </submittedName>
</protein>
<dbReference type="InterPro" id="IPR050879">
    <property type="entry name" value="Acyltransferase_3"/>
</dbReference>
<proteinExistence type="predicted"/>
<evidence type="ECO:0000313" key="2">
    <source>
        <dbReference type="Proteomes" id="UP000005239"/>
    </source>
</evidence>
<dbReference type="PANTHER" id="PTHR23028">
    <property type="entry name" value="ACETYLTRANSFERASE"/>
    <property type="match status" value="1"/>
</dbReference>
<reference evidence="1" key="2">
    <citation type="submission" date="2022-06" db="UniProtKB">
        <authorList>
            <consortium name="EnsemblMetazoa"/>
        </authorList>
    </citation>
    <scope>IDENTIFICATION</scope>
    <source>
        <strain evidence="1">PS312</strain>
    </source>
</reference>
<dbReference type="Pfam" id="PF01757">
    <property type="entry name" value="Acyl_transf_3"/>
    <property type="match status" value="1"/>
</dbReference>
<name>A0A2A6BIJ1_PRIPA</name>
<evidence type="ECO:0000313" key="1">
    <source>
        <dbReference type="EnsemblMetazoa" id="PPA39886.1"/>
    </source>
</evidence>
<dbReference type="GO" id="GO:0000271">
    <property type="term" value="P:polysaccharide biosynthetic process"/>
    <property type="evidence" value="ECO:0000318"/>
    <property type="project" value="GO_Central"/>
</dbReference>
<reference evidence="2" key="1">
    <citation type="journal article" date="2008" name="Nat. Genet.">
        <title>The Pristionchus pacificus genome provides a unique perspective on nematode lifestyle and parasitism.</title>
        <authorList>
            <person name="Dieterich C."/>
            <person name="Clifton S.W."/>
            <person name="Schuster L.N."/>
            <person name="Chinwalla A."/>
            <person name="Delehaunty K."/>
            <person name="Dinkelacker I."/>
            <person name="Fulton L."/>
            <person name="Fulton R."/>
            <person name="Godfrey J."/>
            <person name="Minx P."/>
            <person name="Mitreva M."/>
            <person name="Roeseler W."/>
            <person name="Tian H."/>
            <person name="Witte H."/>
            <person name="Yang S.P."/>
            <person name="Wilson R.K."/>
            <person name="Sommer R.J."/>
        </authorList>
    </citation>
    <scope>NUCLEOTIDE SEQUENCE [LARGE SCALE GENOMIC DNA]</scope>
    <source>
        <strain evidence="2">PS312</strain>
    </source>
</reference>
<dbReference type="AlphaFoldDB" id="A0A2A6BIJ1"/>
<dbReference type="OrthoDB" id="10061508at2759"/>
<dbReference type="PANTHER" id="PTHR23028:SF127">
    <property type="entry name" value="ACYL_TRANSF_3 DOMAIN-CONTAINING PROTEIN-RELATED"/>
    <property type="match status" value="1"/>
</dbReference>
<sequence length="428" mass="49287">MSTKRFDLQGIRAWAVIAVVVFHFASIIFPWGYLGVDVFFVLSGFLISMIALLNLIIISQNDELELVKIETRSAIFAIVFITNLNERDAGADYFAALENANDYFTHYWSLSVEIQFYLFAPFVLHILKPSLSHPTRILMYLSSIWLLSFAFSIYLPSEKAFLSTLCRLWQFLSGAIAFNLTELKILDKNLGNDAEIATITALERRGAWRGIWTFVICLGAIAIATGVVIVIGQWVSFLRLFITLSAAFLIFYESESPVLCHKQLQFLGDASYALYLVHWPIVCLLKQSFLYEEIYSEYLSLSEHRLFTLIGVLYLACFSLIYFNEMRKASEVRSGDFNPVEALSEWKKSGSLANFTEEEVRMINKYMDVHAAEMLTFPHCTNKEKNDLSQYCNFPVTFVLNYARLSLYIRTINFRIFCALKFRKKRKK</sequence>
<dbReference type="InterPro" id="IPR002656">
    <property type="entry name" value="Acyl_transf_3_dom"/>
</dbReference>
<accession>A0A2A6BIJ1</accession>
<accession>A0A8R1YWT6</accession>
<dbReference type="EnsemblMetazoa" id="PPA39886.1">
    <property type="protein sequence ID" value="PPA39886.1"/>
    <property type="gene ID" value="WBGene00278255"/>
</dbReference>